<proteinExistence type="predicted"/>
<dbReference type="SUPFAM" id="SSF51445">
    <property type="entry name" value="(Trans)glycosidases"/>
    <property type="match status" value="1"/>
</dbReference>
<protein>
    <submittedName>
        <fullName evidence="2">Uncharacterized protein</fullName>
    </submittedName>
</protein>
<reference evidence="2 3" key="1">
    <citation type="journal article" date="2020" name="ISME J.">
        <title>Uncovering the hidden diversity of litter-decomposition mechanisms in mushroom-forming fungi.</title>
        <authorList>
            <person name="Floudas D."/>
            <person name="Bentzer J."/>
            <person name="Ahren D."/>
            <person name="Johansson T."/>
            <person name="Persson P."/>
            <person name="Tunlid A."/>
        </authorList>
    </citation>
    <scope>NUCLEOTIDE SEQUENCE [LARGE SCALE GENOMIC DNA]</scope>
    <source>
        <strain evidence="2 3">CBS 406.79</strain>
    </source>
</reference>
<name>A0A8H5HB48_9AGAR</name>
<comment type="caution">
    <text evidence="2">The sequence shown here is derived from an EMBL/GenBank/DDBJ whole genome shotgun (WGS) entry which is preliminary data.</text>
</comment>
<keyword evidence="3" id="KW-1185">Reference proteome</keyword>
<dbReference type="Proteomes" id="UP000518752">
    <property type="component" value="Unassembled WGS sequence"/>
</dbReference>
<evidence type="ECO:0000313" key="3">
    <source>
        <dbReference type="Proteomes" id="UP000518752"/>
    </source>
</evidence>
<dbReference type="AlphaFoldDB" id="A0A8H5HB48"/>
<gene>
    <name evidence="2" type="ORF">D9757_007973</name>
</gene>
<feature type="chain" id="PRO_5034156669" evidence="1">
    <location>
        <begin position="20"/>
        <end position="579"/>
    </location>
</feature>
<organism evidence="2 3">
    <name type="scientific">Collybiopsis confluens</name>
    <dbReference type="NCBI Taxonomy" id="2823264"/>
    <lineage>
        <taxon>Eukaryota</taxon>
        <taxon>Fungi</taxon>
        <taxon>Dikarya</taxon>
        <taxon>Basidiomycota</taxon>
        <taxon>Agaricomycotina</taxon>
        <taxon>Agaricomycetes</taxon>
        <taxon>Agaricomycetidae</taxon>
        <taxon>Agaricales</taxon>
        <taxon>Marasmiineae</taxon>
        <taxon>Omphalotaceae</taxon>
        <taxon>Collybiopsis</taxon>
    </lineage>
</organism>
<dbReference type="OrthoDB" id="2338662at2759"/>
<evidence type="ECO:0000256" key="1">
    <source>
        <dbReference type="SAM" id="SignalP"/>
    </source>
</evidence>
<feature type="signal peptide" evidence="1">
    <location>
        <begin position="1"/>
        <end position="19"/>
    </location>
</feature>
<sequence length="579" mass="62056">MALYLALAGISLVLDGVSAQTWCGKNYMVTEPVTNPGGQFPQSLTLDSPHIALRCAQAVKPYLPDDVNTHSTDPTFVSVLVDTPVTFTTISGATALSQKQAASLNADTSLAVTVLLDGKPLTSGTVPLNASKHALTFSLSTLEPRVQAHNLTCLGAFSNDAANNTIVTGSSLFTFLPSKPDGIGSVTKMDMRSGALLAKPPTGEDGPYSRVFPIGFYTQYDPYLTHNLSVPGVLKEQGFTVVHPVPDFDNITVLDEVLDAMQEAGLWLMYDMRFTYQNTTSVTSQVNHIKARPNLLLWYTGDEPDGTSDPLNATTLSRNLINSLDGGDGKGGAAYHPVSLVLNCENYFWTEYSNGADVIMQDTYMIGNNVTFSSQWDTVCTADYGDCGCDNCKGNFQDISTRMDEFAQRSFIDGWELEKVIWAVPQGFGNETYWTRYPTGEEWVVQSVVGINHGGLGVVSWDDPTPDDIKQSASELSRALTSGSSPLASFILDPSSTFRQVTTNAGVDVGMWTLQGKTLVLAANTRYTNGTVDLNKDLGLISGGPVMVKEIFCTGACTVLQGGSTSIAFGSVASGGFIL</sequence>
<accession>A0A8H5HB48</accession>
<dbReference type="InterPro" id="IPR017853">
    <property type="entry name" value="GH"/>
</dbReference>
<dbReference type="EMBL" id="JAACJN010000064">
    <property type="protein sequence ID" value="KAF5380281.1"/>
    <property type="molecule type" value="Genomic_DNA"/>
</dbReference>
<keyword evidence="1" id="KW-0732">Signal</keyword>
<evidence type="ECO:0000313" key="2">
    <source>
        <dbReference type="EMBL" id="KAF5380281.1"/>
    </source>
</evidence>